<name>A0A9P5H861_9HYPO</name>
<accession>A0A9P5H861</accession>
<evidence type="ECO:0000256" key="3">
    <source>
        <dbReference type="SAM" id="MobiDB-lite"/>
    </source>
</evidence>
<dbReference type="CDD" id="cd00067">
    <property type="entry name" value="GAL4"/>
    <property type="match status" value="1"/>
</dbReference>
<proteinExistence type="predicted"/>
<dbReference type="Gene3D" id="4.10.240.10">
    <property type="entry name" value="Zn(2)-C6 fungal-type DNA-binding domain"/>
    <property type="match status" value="1"/>
</dbReference>
<dbReference type="InterPro" id="IPR036864">
    <property type="entry name" value="Zn2-C6_fun-type_DNA-bd_sf"/>
</dbReference>
<evidence type="ECO:0000313" key="5">
    <source>
        <dbReference type="EMBL" id="KAF7547209.1"/>
    </source>
</evidence>
<dbReference type="SUPFAM" id="SSF57701">
    <property type="entry name" value="Zn2/Cys6 DNA-binding domain"/>
    <property type="match status" value="1"/>
</dbReference>
<dbReference type="GO" id="GO:0000981">
    <property type="term" value="F:DNA-binding transcription factor activity, RNA polymerase II-specific"/>
    <property type="evidence" value="ECO:0007669"/>
    <property type="project" value="InterPro"/>
</dbReference>
<dbReference type="AlphaFoldDB" id="A0A9P5H861"/>
<dbReference type="InterPro" id="IPR021858">
    <property type="entry name" value="Fun_TF"/>
</dbReference>
<dbReference type="OrthoDB" id="3509362at2759"/>
<dbReference type="EMBL" id="JAANBB010000185">
    <property type="protein sequence ID" value="KAF7547209.1"/>
    <property type="molecule type" value="Genomic_DNA"/>
</dbReference>
<dbReference type="GO" id="GO:0008270">
    <property type="term" value="F:zinc ion binding"/>
    <property type="evidence" value="ECO:0007669"/>
    <property type="project" value="InterPro"/>
</dbReference>
<evidence type="ECO:0000256" key="2">
    <source>
        <dbReference type="ARBA" id="ARBA00023242"/>
    </source>
</evidence>
<comment type="subcellular location">
    <subcellularLocation>
        <location evidence="1">Nucleus</location>
    </subcellularLocation>
</comment>
<evidence type="ECO:0000259" key="4">
    <source>
        <dbReference type="PROSITE" id="PS50048"/>
    </source>
</evidence>
<feature type="region of interest" description="Disordered" evidence="3">
    <location>
        <begin position="1"/>
        <end position="28"/>
    </location>
</feature>
<evidence type="ECO:0000313" key="6">
    <source>
        <dbReference type="Proteomes" id="UP000722485"/>
    </source>
</evidence>
<protein>
    <recommendedName>
        <fullName evidence="4">Zn(2)-C6 fungal-type domain-containing protein</fullName>
    </recommendedName>
</protein>
<dbReference type="PANTHER" id="PTHR37534">
    <property type="entry name" value="TRANSCRIPTIONAL ACTIVATOR PROTEIN UGA3"/>
    <property type="match status" value="1"/>
</dbReference>
<dbReference type="Proteomes" id="UP000722485">
    <property type="component" value="Unassembled WGS sequence"/>
</dbReference>
<comment type="caution">
    <text evidence="5">The sequence shown here is derived from an EMBL/GenBank/DDBJ whole genome shotgun (WGS) entry which is preliminary data.</text>
</comment>
<dbReference type="PROSITE" id="PS00463">
    <property type="entry name" value="ZN2_CY6_FUNGAL_1"/>
    <property type="match status" value="1"/>
</dbReference>
<gene>
    <name evidence="5" type="ORF">G7Z17_g7903</name>
</gene>
<evidence type="ECO:0000256" key="1">
    <source>
        <dbReference type="ARBA" id="ARBA00004123"/>
    </source>
</evidence>
<dbReference type="Pfam" id="PF00172">
    <property type="entry name" value="Zn_clus"/>
    <property type="match status" value="1"/>
</dbReference>
<keyword evidence="6" id="KW-1185">Reference proteome</keyword>
<organism evidence="5 6">
    <name type="scientific">Cylindrodendrum hubeiense</name>
    <dbReference type="NCBI Taxonomy" id="595255"/>
    <lineage>
        <taxon>Eukaryota</taxon>
        <taxon>Fungi</taxon>
        <taxon>Dikarya</taxon>
        <taxon>Ascomycota</taxon>
        <taxon>Pezizomycotina</taxon>
        <taxon>Sordariomycetes</taxon>
        <taxon>Hypocreomycetidae</taxon>
        <taxon>Hypocreales</taxon>
        <taxon>Nectriaceae</taxon>
        <taxon>Cylindrodendrum</taxon>
    </lineage>
</organism>
<dbReference type="PROSITE" id="PS50048">
    <property type="entry name" value="ZN2_CY6_FUNGAL_2"/>
    <property type="match status" value="1"/>
</dbReference>
<feature type="domain" description="Zn(2)-C6 fungal-type" evidence="4">
    <location>
        <begin position="29"/>
        <end position="60"/>
    </location>
</feature>
<dbReference type="SMART" id="SM00066">
    <property type="entry name" value="GAL4"/>
    <property type="match status" value="1"/>
</dbReference>
<dbReference type="GO" id="GO:0005634">
    <property type="term" value="C:nucleus"/>
    <property type="evidence" value="ECO:0007669"/>
    <property type="project" value="UniProtKB-SubCell"/>
</dbReference>
<dbReference type="InterPro" id="IPR001138">
    <property type="entry name" value="Zn2Cys6_DnaBD"/>
</dbReference>
<reference evidence="5" key="1">
    <citation type="submission" date="2020-03" db="EMBL/GenBank/DDBJ databases">
        <title>Draft Genome Sequence of Cylindrodendrum hubeiense.</title>
        <authorList>
            <person name="Buettner E."/>
            <person name="Kellner H."/>
        </authorList>
    </citation>
    <scope>NUCLEOTIDE SEQUENCE</scope>
    <source>
        <strain evidence="5">IHI 201604</strain>
    </source>
</reference>
<dbReference type="PANTHER" id="PTHR37534:SF46">
    <property type="entry name" value="ZN(II)2CYS6 TRANSCRIPTION FACTOR (EUROFUNG)"/>
    <property type="match status" value="1"/>
</dbReference>
<dbReference type="Pfam" id="PF11951">
    <property type="entry name" value="Fungal_trans_2"/>
    <property type="match status" value="1"/>
</dbReference>
<keyword evidence="2" id="KW-0539">Nucleus</keyword>
<sequence>MSFAKCPPMSSAPQPAIKRRNGSSHDRTGCLTCRRRRKKCVDNIFPVCGTCLRLNLQCVREPARSVVPSSWSRQLHPPSPTPTCLQSPMPASVPIETPQKRHCMGYYIAVLTRHLTVSEKFNSFLSAFLPMAMESVVLSDALLALASGHLSLVNKAYKVTALEARSNAIRNLAAAISTPSNMINRHETNAAACLAFVISEVGTGDCKGWYNHLQGTKNIIMSATAYSASGKVLHGPDAFKTSPEGQWVLRNFAYHDIVGSVTLRKRPLLDGSYLAGITDVVDSYLGVATELLCFLAKISCLDEYTKFNEHLPGEEVIRRKALFHSTCASLEKQLRDWHCHPAASPGLAAVAYAFRSAVLIVFYRLVRSRLYPVDIGREDLHSKSSLIDIVQSKIHTQVTNTLSHVADIPIGTTPESALLLPLFLAGGEAREEGHIDAVRQRLRMTLEKRQFQNVSRALEVLEDLWELRKDQNGIEADWSHILDTTRGDLLLT</sequence>